<evidence type="ECO:0000313" key="2">
    <source>
        <dbReference type="Proteomes" id="UP000323856"/>
    </source>
</evidence>
<dbReference type="OrthoDB" id="5114976at2"/>
<dbReference type="EMBL" id="VOBL01000005">
    <property type="protein sequence ID" value="KAA0977923.1"/>
    <property type="molecule type" value="Genomic_DNA"/>
</dbReference>
<sequence>METVPSLDVGTGTMNGSIVLAPVTPSAEPHVVWTQESEHAELTFHTNELLEISFKPHTELTVPTVTGLLATANTRLEHRIKYLLIDICGLDRVDAEVSRIFNSVTGGIRIALLGAGPTDRVLARFFARKIDPLRRHTYTERRQDALAFLLADA</sequence>
<dbReference type="RefSeq" id="WP_007269882.1">
    <property type="nucleotide sequence ID" value="NZ_JBITUG010000008.1"/>
</dbReference>
<comment type="caution">
    <text evidence="1">The sequence shown here is derived from an EMBL/GenBank/DDBJ whole genome shotgun (WGS) entry which is preliminary data.</text>
</comment>
<evidence type="ECO:0000313" key="1">
    <source>
        <dbReference type="EMBL" id="KAA0977923.1"/>
    </source>
</evidence>
<proteinExistence type="predicted"/>
<organism evidence="1 2">
    <name type="scientific">Paeniglutamicibacter gangotriensis</name>
    <dbReference type="NCBI Taxonomy" id="254787"/>
    <lineage>
        <taxon>Bacteria</taxon>
        <taxon>Bacillati</taxon>
        <taxon>Actinomycetota</taxon>
        <taxon>Actinomycetes</taxon>
        <taxon>Micrococcales</taxon>
        <taxon>Micrococcaceae</taxon>
        <taxon>Paeniglutamicibacter</taxon>
    </lineage>
</organism>
<dbReference type="AlphaFoldDB" id="A0A5B0EG94"/>
<protein>
    <recommendedName>
        <fullName evidence="3">STAS domain-containing protein</fullName>
    </recommendedName>
</protein>
<reference evidence="1 2" key="1">
    <citation type="submission" date="2019-07" db="EMBL/GenBank/DDBJ databases">
        <title>Analysis of the biochemical properties, biological activity and biotechnological potential of siderophores and biosurfactants produced by Antarctic psychrotolerant bacteria.</title>
        <authorList>
            <person name="Styczynski M."/>
            <person name="Krucon T."/>
            <person name="Decewicz P."/>
            <person name="Dziewit L."/>
        </authorList>
    </citation>
    <scope>NUCLEOTIDE SEQUENCE [LARGE SCALE GENOMIC DNA]</scope>
    <source>
        <strain evidence="1 2">ANT_H27</strain>
    </source>
</reference>
<gene>
    <name evidence="1" type="ORF">FQ154_06600</name>
</gene>
<accession>A0A5B0EG94</accession>
<evidence type="ECO:0008006" key="3">
    <source>
        <dbReference type="Google" id="ProtNLM"/>
    </source>
</evidence>
<name>A0A5B0EG94_9MICC</name>
<dbReference type="Proteomes" id="UP000323856">
    <property type="component" value="Unassembled WGS sequence"/>
</dbReference>